<evidence type="ECO:0000313" key="2">
    <source>
        <dbReference type="EMBL" id="GES27564.1"/>
    </source>
</evidence>
<dbReference type="PROSITE" id="PS51664">
    <property type="entry name" value="YCAO"/>
    <property type="match status" value="1"/>
</dbReference>
<proteinExistence type="predicted"/>
<dbReference type="NCBIfam" id="TIGR03882">
    <property type="entry name" value="cyclo_dehyd_2"/>
    <property type="match status" value="1"/>
</dbReference>
<gene>
    <name evidence="2" type="ORF">San01_00500</name>
</gene>
<dbReference type="RefSeq" id="WP_143589081.1">
    <property type="nucleotide sequence ID" value="NZ_BLAG01000004.1"/>
</dbReference>
<dbReference type="Gene3D" id="3.90.930.60">
    <property type="match status" value="1"/>
</dbReference>
<sequence length="763" mass="81646">METTEPFVGFRRHLRAEVVPDEATYLLSERGVTALFGRPAEVVAPLLDGTRTLSELLTEAARELPAVQAGAVVAELATAGLIGYRAAPGAPCDGAAAAFWDLAEVSGLRSAPPRARPTVEILTVGRGAAGPLGAACAESGLTVAAPGPGGGPSAGAADLSLVLCDDYLAPDLAAVDAWHRAQGRPWLPVRTGGAEPWAGPVFRPRDGACWHCLAHRLRGHRRGELAVQRALGARRPVAAPEASLAAGRAMGLQWAVLMAATWLGGVRREGHDAICALDTLTLHTRHHAVHRRPQCPACGDPALVALTVCRPVTPVSRLKAAHGGGNHRALSPEEMLARHGHLVGPVTGVVSEIRRADNAPAALHCYTSGHNVALGGGLGWLRGGLRSLSGGKGVTAVEARVSALCEAVERYSGTRQGDEPVIRDSLRALGGDALHPNRCQLWAARQFRDRARWNATASPLQRIAAPFDAAAPTDWTPVWSLTHGRQRLLPTSLLYFGPGPDGRPPALAADSNGRAAGSSLEDAVVQGFLELVERDAVAQWWYNRTRHAALDLDAFDEPWIAGLRTAYERDLHREVWALDLTSDFGVPVVAAVSRRRDKAAQDITFGFGAHFDPRLALRRALTELNQLLPPVLGAREDGTGYLTRDRDLLAWWTGATVAAQPYLLPDGGQRAYTPGSYGYRPRADLRDDIEAAKHLVAARGLELLVLDQTRPDVGIPVVAVLVPGLRHFWARFAPGRLFDVPVAEGRLSRRTRYEDLNPVPLFV</sequence>
<evidence type="ECO:0000259" key="1">
    <source>
        <dbReference type="PROSITE" id="PS51664"/>
    </source>
</evidence>
<dbReference type="InterPro" id="IPR022291">
    <property type="entry name" value="Bacteriocin_synth_cyclodeHase"/>
</dbReference>
<dbReference type="Pfam" id="PF02624">
    <property type="entry name" value="YcaO"/>
    <property type="match status" value="1"/>
</dbReference>
<dbReference type="InterPro" id="IPR003776">
    <property type="entry name" value="YcaO-like_dom"/>
</dbReference>
<name>A0A5J4L416_9ACTN</name>
<dbReference type="EMBL" id="BLAG01000004">
    <property type="protein sequence ID" value="GES27564.1"/>
    <property type="molecule type" value="Genomic_DNA"/>
</dbReference>
<dbReference type="GeneID" id="96750022"/>
<dbReference type="NCBIfam" id="TIGR00702">
    <property type="entry name" value="YcaO-type kinase domain"/>
    <property type="match status" value="1"/>
</dbReference>
<dbReference type="Gene3D" id="3.30.1330.230">
    <property type="match status" value="1"/>
</dbReference>
<protein>
    <recommendedName>
        <fullName evidence="1">YcaO domain-containing protein</fullName>
    </recommendedName>
</protein>
<dbReference type="AlphaFoldDB" id="A0A5J4L416"/>
<dbReference type="OrthoDB" id="2379922at2"/>
<dbReference type="Gene3D" id="3.30.40.250">
    <property type="match status" value="1"/>
</dbReference>
<keyword evidence="3" id="KW-1185">Reference proteome</keyword>
<comment type="caution">
    <text evidence="2">The sequence shown here is derived from an EMBL/GenBank/DDBJ whole genome shotgun (WGS) entry which is preliminary data.</text>
</comment>
<evidence type="ECO:0000313" key="3">
    <source>
        <dbReference type="Proteomes" id="UP000325598"/>
    </source>
</evidence>
<dbReference type="Gene3D" id="3.30.160.660">
    <property type="match status" value="1"/>
</dbReference>
<dbReference type="Gene3D" id="3.40.50.720">
    <property type="entry name" value="NAD(P)-binding Rossmann-like Domain"/>
    <property type="match status" value="1"/>
</dbReference>
<dbReference type="PANTHER" id="PTHR37809">
    <property type="entry name" value="RIBOSOMAL PROTEIN S12 METHYLTHIOTRANSFERASE ACCESSORY FACTOR YCAO"/>
    <property type="match status" value="1"/>
</dbReference>
<feature type="domain" description="YcaO" evidence="1">
    <location>
        <begin position="391"/>
        <end position="763"/>
    </location>
</feature>
<dbReference type="Proteomes" id="UP000325598">
    <property type="component" value="Unassembled WGS sequence"/>
</dbReference>
<dbReference type="NCBIfam" id="TIGR03604">
    <property type="entry name" value="TOMM_cyclo_SagD"/>
    <property type="match status" value="1"/>
</dbReference>
<dbReference type="PANTHER" id="PTHR37809:SF1">
    <property type="entry name" value="RIBOSOMAL PROTEIN S12 METHYLTHIOTRANSFERASE ACCESSORY FACTOR YCAO"/>
    <property type="match status" value="1"/>
</dbReference>
<reference evidence="2 3" key="1">
    <citation type="submission" date="2019-10" db="EMBL/GenBank/DDBJ databases">
        <title>Whole genome shotgun sequence of Streptomyces angustmyceticus NBRC 3934.</title>
        <authorList>
            <person name="Hosoyama A."/>
            <person name="Ichikawa N."/>
            <person name="Kimura A."/>
            <person name="Kitahashi Y."/>
            <person name="Komaki H."/>
            <person name="Uohara A."/>
        </authorList>
    </citation>
    <scope>NUCLEOTIDE SEQUENCE [LARGE SCALE GENOMIC DNA]</scope>
    <source>
        <strain evidence="2 3">NBRC 3934</strain>
    </source>
</reference>
<accession>A0A5J4L416</accession>
<organism evidence="2 3">
    <name type="scientific">Streptomyces angustmyceticus</name>
    <dbReference type="NCBI Taxonomy" id="285578"/>
    <lineage>
        <taxon>Bacteria</taxon>
        <taxon>Bacillati</taxon>
        <taxon>Actinomycetota</taxon>
        <taxon>Actinomycetes</taxon>
        <taxon>Kitasatosporales</taxon>
        <taxon>Streptomycetaceae</taxon>
        <taxon>Streptomyces</taxon>
    </lineage>
</organism>
<dbReference type="InterPro" id="IPR027624">
    <property type="entry name" value="TOMM_cyclo_SagD"/>
</dbReference>